<dbReference type="GO" id="GO:0008131">
    <property type="term" value="F:primary methylamine oxidase activity"/>
    <property type="evidence" value="ECO:0007669"/>
    <property type="project" value="InterPro"/>
</dbReference>
<comment type="PTM">
    <text evidence="7 8">Topaquinone (TPQ) is generated by copper-dependent autoxidation of a specific tyrosyl residue.</text>
</comment>
<dbReference type="GO" id="GO:0009308">
    <property type="term" value="P:amine metabolic process"/>
    <property type="evidence" value="ECO:0007669"/>
    <property type="project" value="UniProtKB-UniRule"/>
</dbReference>
<feature type="domain" description="Copper amine oxidase catalytic" evidence="11">
    <location>
        <begin position="374"/>
        <end position="781"/>
    </location>
</feature>
<feature type="compositionally biased region" description="Polar residues" evidence="9">
    <location>
        <begin position="77"/>
        <end position="90"/>
    </location>
</feature>
<evidence type="ECO:0000256" key="2">
    <source>
        <dbReference type="ARBA" id="ARBA00022723"/>
    </source>
</evidence>
<accession>A0A0B6ZQA2</accession>
<dbReference type="PROSITE" id="PS01164">
    <property type="entry name" value="COPPER_AMINE_OXID_1"/>
    <property type="match status" value="1"/>
</dbReference>
<dbReference type="InterPro" id="IPR015798">
    <property type="entry name" value="Cu_amine_oxidase_C"/>
</dbReference>
<dbReference type="Pfam" id="PF01179">
    <property type="entry name" value="Cu_amine_oxid"/>
    <property type="match status" value="1"/>
</dbReference>
<evidence type="ECO:0000256" key="6">
    <source>
        <dbReference type="PIRSR" id="PIRSR600269-50"/>
    </source>
</evidence>
<evidence type="ECO:0000256" key="3">
    <source>
        <dbReference type="ARBA" id="ARBA00022772"/>
    </source>
</evidence>
<dbReference type="InterPro" id="IPR015800">
    <property type="entry name" value="Cu_amine_oxidase_N2"/>
</dbReference>
<reference evidence="13" key="1">
    <citation type="submission" date="2014-12" db="EMBL/GenBank/DDBJ databases">
        <title>Insight into the proteome of Arion vulgaris.</title>
        <authorList>
            <person name="Aradska J."/>
            <person name="Bulat T."/>
            <person name="Smidak R."/>
            <person name="Sarate P."/>
            <person name="Gangsoo J."/>
            <person name="Sialana F."/>
            <person name="Bilban M."/>
            <person name="Lubec G."/>
        </authorList>
    </citation>
    <scope>NUCLEOTIDE SEQUENCE</scope>
    <source>
        <tissue evidence="13">Skin</tissue>
    </source>
</reference>
<dbReference type="Gene3D" id="2.70.98.20">
    <property type="entry name" value="Copper amine oxidase, catalytic domain"/>
    <property type="match status" value="1"/>
</dbReference>
<feature type="non-terminal residue" evidence="13">
    <location>
        <position position="1"/>
    </location>
</feature>
<dbReference type="InterPro" id="IPR016182">
    <property type="entry name" value="Cu_amine_oxidase_N-reg"/>
</dbReference>
<comment type="similarity">
    <text evidence="1 8">Belongs to the copper/topaquinone oxidase family.</text>
</comment>
<feature type="region of interest" description="Disordered" evidence="9">
    <location>
        <begin position="77"/>
        <end position="104"/>
    </location>
</feature>
<organism evidence="13">
    <name type="scientific">Arion vulgaris</name>
    <dbReference type="NCBI Taxonomy" id="1028688"/>
    <lineage>
        <taxon>Eukaryota</taxon>
        <taxon>Metazoa</taxon>
        <taxon>Spiralia</taxon>
        <taxon>Lophotrochozoa</taxon>
        <taxon>Mollusca</taxon>
        <taxon>Gastropoda</taxon>
        <taxon>Heterobranchia</taxon>
        <taxon>Euthyneura</taxon>
        <taxon>Panpulmonata</taxon>
        <taxon>Eupulmonata</taxon>
        <taxon>Stylommatophora</taxon>
        <taxon>Helicina</taxon>
        <taxon>Arionoidea</taxon>
        <taxon>Arionidae</taxon>
        <taxon>Arion</taxon>
    </lineage>
</organism>
<evidence type="ECO:0000256" key="7">
    <source>
        <dbReference type="PIRSR" id="PIRSR600269-51"/>
    </source>
</evidence>
<evidence type="ECO:0000256" key="4">
    <source>
        <dbReference type="ARBA" id="ARBA00023002"/>
    </source>
</evidence>
<proteinExistence type="inferred from homology"/>
<dbReference type="InterPro" id="IPR000269">
    <property type="entry name" value="Cu_amine_oxidase"/>
</dbReference>
<feature type="active site" description="Proton acceptor" evidence="6">
    <location>
        <position position="446"/>
    </location>
</feature>
<evidence type="ECO:0000256" key="8">
    <source>
        <dbReference type="RuleBase" id="RU000672"/>
    </source>
</evidence>
<sequence length="844" mass="96590">LRLSLCLVLDQNYFSTSYLLPSTLFARDSRYNKQKKDMDKGSKARRQVGLWRTSTFVLALITLGLVVAVVFLATKESTPSTPTCGATPNSRKNKNTVDLSEPDNPGPFHDLTKHEMRQIRHFLEKHPTIHASPADTASIDKSYIYMMDLFPANKSDILAFLDNGRSQPARLARVILYRGDLVPPIVEEYACGPLPNVKNCDLIISDKRRNPIEFSLRPIGLMEFKAVYESVLEEVDRKIGYILRESYGTSYVNCKPSDCFRFYPSPVATNLVRDINKRRLWLWADYPVEYYVLHPVDFGVLANLDGSNPRAFTIDKLWYHGKLYNSAEELITFYNSSSESQKSRISKHTYSPNVFSTLNLRGNPQPSEPLRPPTQVEPDGKRYSLKYRKVDYLAWSFNFRMSALTGPVLNDIRFNGERIAFELGLAEIAVFYSGFNSLHRITDFVDSGALIGSHSKSLVPGGDCPESATFINQTFSGQAVAEPVELIRSFCLFENNNGYPLRRHLSYSQSEGAFYGGMLDSVLILRSVVTVVNYDYVFDFIFHQNGALETRVMSTGYIFPSFYTKDERPYGFKIEDNIIGNIHHHLFHFKADLDISGTSNRYETLNISSETVELRQVPGQLYNQIRYDPDLKRREKDALYKFNFDTPKYHVVHNDKKKTNFGEIKAFRIAINGMSKQLLPEGENSEGTLSWARHQLVVTKYKDNEQVSSSPYAMWDSYNPVTDFTKFYEDNESIIDEDLVFWINLGLHHIAHTEDLPLTPTPGNHLTFFLLPYNYFPECPSVVSRDHIRIQHQDLSHPEKGVQVERNGNTYDSCSLPTVAKEYDQQLEDNPDVILQSRKDMGIF</sequence>
<evidence type="ECO:0000256" key="10">
    <source>
        <dbReference type="SAM" id="Phobius"/>
    </source>
</evidence>
<dbReference type="AlphaFoldDB" id="A0A0B6ZQA2"/>
<comment type="cofactor">
    <cofactor evidence="8">
        <name>Cu cation</name>
        <dbReference type="ChEBI" id="CHEBI:23378"/>
    </cofactor>
    <text evidence="8">Contains 1 topaquinone per subunit.</text>
</comment>
<dbReference type="EMBL" id="HACG01023126">
    <property type="protein sequence ID" value="CEK69991.1"/>
    <property type="molecule type" value="Transcribed_RNA"/>
</dbReference>
<dbReference type="PANTHER" id="PTHR10638:SF20">
    <property type="entry name" value="AMINE OXIDASE"/>
    <property type="match status" value="1"/>
</dbReference>
<dbReference type="Gene3D" id="3.10.450.40">
    <property type="match status" value="2"/>
</dbReference>
<keyword evidence="2 8" id="KW-0479">Metal-binding</keyword>
<keyword evidence="10" id="KW-0812">Transmembrane</keyword>
<evidence type="ECO:0000313" key="13">
    <source>
        <dbReference type="EMBL" id="CEK69991.1"/>
    </source>
</evidence>
<evidence type="ECO:0000256" key="5">
    <source>
        <dbReference type="ARBA" id="ARBA00023008"/>
    </source>
</evidence>
<dbReference type="EC" id="1.4.3.-" evidence="8"/>
<feature type="active site" description="Schiff-base intermediate with substrate; via topaquinone" evidence="6">
    <location>
        <position position="534"/>
    </location>
</feature>
<dbReference type="InterPro" id="IPR049948">
    <property type="entry name" value="Cu_Am_ox_TPQ-bd"/>
</dbReference>
<keyword evidence="5 8" id="KW-0186">Copper</keyword>
<evidence type="ECO:0000256" key="9">
    <source>
        <dbReference type="SAM" id="MobiDB-lite"/>
    </source>
</evidence>
<evidence type="ECO:0000259" key="12">
    <source>
        <dbReference type="Pfam" id="PF02727"/>
    </source>
</evidence>
<dbReference type="GO" id="GO:0005507">
    <property type="term" value="F:copper ion binding"/>
    <property type="evidence" value="ECO:0007669"/>
    <property type="project" value="InterPro"/>
</dbReference>
<dbReference type="InterPro" id="IPR036460">
    <property type="entry name" value="Cu_amine_oxidase_C_sf"/>
</dbReference>
<name>A0A0B6ZQA2_9EUPU</name>
<feature type="transmembrane region" description="Helical" evidence="10">
    <location>
        <begin position="50"/>
        <end position="73"/>
    </location>
</feature>
<keyword evidence="10" id="KW-1133">Transmembrane helix</keyword>
<keyword evidence="3 6" id="KW-0801">TPQ</keyword>
<protein>
    <recommendedName>
        <fullName evidence="8">Amine oxidase</fullName>
        <ecNumber evidence="8">1.4.3.-</ecNumber>
    </recommendedName>
</protein>
<dbReference type="PRINTS" id="PR00766">
    <property type="entry name" value="CUDAOXIDASE"/>
</dbReference>
<dbReference type="GO" id="GO:0048038">
    <property type="term" value="F:quinone binding"/>
    <property type="evidence" value="ECO:0007669"/>
    <property type="project" value="InterPro"/>
</dbReference>
<gene>
    <name evidence="13" type="primary">ORF72394</name>
</gene>
<dbReference type="Pfam" id="PF02727">
    <property type="entry name" value="Cu_amine_oxidN2"/>
    <property type="match status" value="1"/>
</dbReference>
<dbReference type="SUPFAM" id="SSF49998">
    <property type="entry name" value="Amine oxidase catalytic domain"/>
    <property type="match status" value="1"/>
</dbReference>
<dbReference type="PANTHER" id="PTHR10638">
    <property type="entry name" value="COPPER AMINE OXIDASE"/>
    <property type="match status" value="1"/>
</dbReference>
<feature type="modified residue" description="2',4',5'-topaquinone" evidence="7">
    <location>
        <position position="534"/>
    </location>
</feature>
<feature type="domain" description="Copper amine oxidase N2-terminal" evidence="12">
    <location>
        <begin position="133"/>
        <end position="196"/>
    </location>
</feature>
<evidence type="ECO:0000259" key="11">
    <source>
        <dbReference type="Pfam" id="PF01179"/>
    </source>
</evidence>
<keyword evidence="4 8" id="KW-0560">Oxidoreductase</keyword>
<dbReference type="GO" id="GO:0005886">
    <property type="term" value="C:plasma membrane"/>
    <property type="evidence" value="ECO:0007669"/>
    <property type="project" value="TreeGrafter"/>
</dbReference>
<evidence type="ECO:0000256" key="1">
    <source>
        <dbReference type="ARBA" id="ARBA00007983"/>
    </source>
</evidence>
<dbReference type="SUPFAM" id="SSF54416">
    <property type="entry name" value="Amine oxidase N-terminal region"/>
    <property type="match status" value="2"/>
</dbReference>
<keyword evidence="10" id="KW-0472">Membrane</keyword>